<keyword evidence="1" id="KW-0472">Membrane</keyword>
<protein>
    <submittedName>
        <fullName evidence="2">Uncharacterized protein</fullName>
    </submittedName>
</protein>
<comment type="caution">
    <text evidence="2">The sequence shown here is derived from an EMBL/GenBank/DDBJ whole genome shotgun (WGS) entry which is preliminary data.</text>
</comment>
<evidence type="ECO:0000256" key="1">
    <source>
        <dbReference type="SAM" id="Phobius"/>
    </source>
</evidence>
<evidence type="ECO:0000313" key="2">
    <source>
        <dbReference type="EMBL" id="KAL3776318.1"/>
    </source>
</evidence>
<organism evidence="2 3">
    <name type="scientific">Cyclotella atomus</name>
    <dbReference type="NCBI Taxonomy" id="382360"/>
    <lineage>
        <taxon>Eukaryota</taxon>
        <taxon>Sar</taxon>
        <taxon>Stramenopiles</taxon>
        <taxon>Ochrophyta</taxon>
        <taxon>Bacillariophyta</taxon>
        <taxon>Coscinodiscophyceae</taxon>
        <taxon>Thalassiosirophycidae</taxon>
        <taxon>Stephanodiscales</taxon>
        <taxon>Stephanodiscaceae</taxon>
        <taxon>Cyclotella</taxon>
    </lineage>
</organism>
<feature type="transmembrane region" description="Helical" evidence="1">
    <location>
        <begin position="52"/>
        <end position="71"/>
    </location>
</feature>
<reference evidence="2 3" key="1">
    <citation type="submission" date="2024-10" db="EMBL/GenBank/DDBJ databases">
        <title>Updated reference genomes for cyclostephanoid diatoms.</title>
        <authorList>
            <person name="Roberts W.R."/>
            <person name="Alverson A.J."/>
        </authorList>
    </citation>
    <scope>NUCLEOTIDE SEQUENCE [LARGE SCALE GENOMIC DNA]</scope>
    <source>
        <strain evidence="2 3">AJA010-31</strain>
    </source>
</reference>
<dbReference type="Proteomes" id="UP001530400">
    <property type="component" value="Unassembled WGS sequence"/>
</dbReference>
<feature type="transmembrane region" description="Helical" evidence="1">
    <location>
        <begin position="21"/>
        <end position="40"/>
    </location>
</feature>
<proteinExistence type="predicted"/>
<dbReference type="AlphaFoldDB" id="A0ABD3NLA7"/>
<accession>A0ABD3NLA7</accession>
<dbReference type="EMBL" id="JALLPJ020001105">
    <property type="protein sequence ID" value="KAL3776318.1"/>
    <property type="molecule type" value="Genomic_DNA"/>
</dbReference>
<name>A0ABD3NLA7_9STRA</name>
<keyword evidence="3" id="KW-1185">Reference proteome</keyword>
<gene>
    <name evidence="2" type="ORF">ACHAWO_002712</name>
</gene>
<evidence type="ECO:0000313" key="3">
    <source>
        <dbReference type="Proteomes" id="UP001530400"/>
    </source>
</evidence>
<sequence>MSKRRLLQVRISREDGVSIPLYITNLLAWQFFVTFIFPFLEPIARLLGHVSFYYFYPNASGLGIVFEPLSVQDQSMNKRVKYQTRLDWHRFSVNVGGIGRDGYRHPPSVERNLPHLDVPRLGWKHWPWRRKYRRSV</sequence>
<keyword evidence="1" id="KW-0812">Transmembrane</keyword>
<keyword evidence="1" id="KW-1133">Transmembrane helix</keyword>